<dbReference type="GO" id="GO:0016787">
    <property type="term" value="F:hydrolase activity"/>
    <property type="evidence" value="ECO:0007669"/>
    <property type="project" value="UniProtKB-KW"/>
</dbReference>
<dbReference type="SUPFAM" id="SSF51261">
    <property type="entry name" value="Duplicated hybrid motif"/>
    <property type="match status" value="1"/>
</dbReference>
<feature type="transmembrane region" description="Helical" evidence="2">
    <location>
        <begin position="94"/>
        <end position="116"/>
    </location>
</feature>
<protein>
    <submittedName>
        <fullName evidence="4">Murein DD-endopeptidase MepM/ murein hydrolase activator NlpD</fullName>
    </submittedName>
</protein>
<evidence type="ECO:0000256" key="2">
    <source>
        <dbReference type="SAM" id="Phobius"/>
    </source>
</evidence>
<dbReference type="PANTHER" id="PTHR21666:SF270">
    <property type="entry name" value="MUREIN HYDROLASE ACTIVATOR ENVC"/>
    <property type="match status" value="1"/>
</dbReference>
<organism evidence="4 5">
    <name type="scientific">Trueperella bonasi</name>
    <dbReference type="NCBI Taxonomy" id="312286"/>
    <lineage>
        <taxon>Bacteria</taxon>
        <taxon>Bacillati</taxon>
        <taxon>Actinomycetota</taxon>
        <taxon>Actinomycetes</taxon>
        <taxon>Actinomycetales</taxon>
        <taxon>Actinomycetaceae</taxon>
        <taxon>Trueperella</taxon>
    </lineage>
</organism>
<dbReference type="RefSeq" id="WP_307682943.1">
    <property type="nucleotide sequence ID" value="NZ_JAUSQX010000001.1"/>
</dbReference>
<reference evidence="4 5" key="1">
    <citation type="submission" date="2023-07" db="EMBL/GenBank/DDBJ databases">
        <title>Sequencing the genomes of 1000 actinobacteria strains.</title>
        <authorList>
            <person name="Klenk H.-P."/>
        </authorList>
    </citation>
    <scope>NUCLEOTIDE SEQUENCE [LARGE SCALE GENOMIC DNA]</scope>
    <source>
        <strain evidence="4 5">DSM 17163</strain>
    </source>
</reference>
<feature type="region of interest" description="Disordered" evidence="1">
    <location>
        <begin position="1"/>
        <end position="87"/>
    </location>
</feature>
<keyword evidence="4" id="KW-0378">Hydrolase</keyword>
<evidence type="ECO:0000259" key="3">
    <source>
        <dbReference type="Pfam" id="PF01551"/>
    </source>
</evidence>
<keyword evidence="2" id="KW-0812">Transmembrane</keyword>
<keyword evidence="5" id="KW-1185">Reference proteome</keyword>
<feature type="domain" description="M23ase beta-sheet core" evidence="3">
    <location>
        <begin position="221"/>
        <end position="317"/>
    </location>
</feature>
<comment type="caution">
    <text evidence="4">The sequence shown here is derived from an EMBL/GenBank/DDBJ whole genome shotgun (WGS) entry which is preliminary data.</text>
</comment>
<feature type="compositionally biased region" description="Polar residues" evidence="1">
    <location>
        <begin position="39"/>
        <end position="50"/>
    </location>
</feature>
<keyword evidence="2" id="KW-1133">Transmembrane helix</keyword>
<dbReference type="Gene3D" id="2.70.70.10">
    <property type="entry name" value="Glucose Permease (Domain IIA)"/>
    <property type="match status" value="1"/>
</dbReference>
<dbReference type="InterPro" id="IPR050570">
    <property type="entry name" value="Cell_wall_metabolism_enzyme"/>
</dbReference>
<dbReference type="EMBL" id="JAUSQX010000001">
    <property type="protein sequence ID" value="MDP9806735.1"/>
    <property type="molecule type" value="Genomic_DNA"/>
</dbReference>
<dbReference type="Pfam" id="PF01551">
    <property type="entry name" value="Peptidase_M23"/>
    <property type="match status" value="1"/>
</dbReference>
<feature type="compositionally biased region" description="Basic and acidic residues" evidence="1">
    <location>
        <begin position="25"/>
        <end position="35"/>
    </location>
</feature>
<feature type="compositionally biased region" description="Basic residues" evidence="1">
    <location>
        <begin position="77"/>
        <end position="87"/>
    </location>
</feature>
<dbReference type="InterPro" id="IPR011055">
    <property type="entry name" value="Dup_hybrid_motif"/>
</dbReference>
<evidence type="ECO:0000313" key="5">
    <source>
        <dbReference type="Proteomes" id="UP001243212"/>
    </source>
</evidence>
<sequence>MSQDTPGSERVDDPTALPSRRQLRLQREAAQRAKECSGTAESVSAALSSTVEDETPTAEIPPLKRSTRGESDAQPPARKRIPVRKHGRVKPGKLMTALASIAAFAVAGTATSVLTISNVGNARAVQGAAELEQKARATIEPSVPDSLKKADGAADSARYRDLERELAGASVQCDIRSGANSLVSAFVEDENVVIDPMRAGSYRLSSSFGWRYDPFTYLPSRHLGEDYAAPVGTPIYAIANGTVVHAGEGIDGRSSNLIVIAHEINGEKYTSWYVHMYDDGVHVEAGDQVRVGQHIGDVGSNGRSTGPHLHFEIHSGHELILEDGSTDNVLNPLETLAELGSIDVSEIC</sequence>
<dbReference type="PANTHER" id="PTHR21666">
    <property type="entry name" value="PEPTIDASE-RELATED"/>
    <property type="match status" value="1"/>
</dbReference>
<dbReference type="Proteomes" id="UP001243212">
    <property type="component" value="Unassembled WGS sequence"/>
</dbReference>
<accession>A0ABT9NH55</accession>
<evidence type="ECO:0000313" key="4">
    <source>
        <dbReference type="EMBL" id="MDP9806735.1"/>
    </source>
</evidence>
<keyword evidence="2" id="KW-0472">Membrane</keyword>
<dbReference type="CDD" id="cd12797">
    <property type="entry name" value="M23_peptidase"/>
    <property type="match status" value="1"/>
</dbReference>
<proteinExistence type="predicted"/>
<evidence type="ECO:0000256" key="1">
    <source>
        <dbReference type="SAM" id="MobiDB-lite"/>
    </source>
</evidence>
<dbReference type="InterPro" id="IPR016047">
    <property type="entry name" value="M23ase_b-sheet_dom"/>
</dbReference>
<name>A0ABT9NH55_9ACTO</name>
<gene>
    <name evidence="4" type="ORF">J2S70_001317</name>
</gene>